<dbReference type="RefSeq" id="WP_225675370.1">
    <property type="nucleotide sequence ID" value="NZ_JAEDAH010000078.1"/>
</dbReference>
<evidence type="ECO:0000313" key="2">
    <source>
        <dbReference type="EMBL" id="MCA6064415.1"/>
    </source>
</evidence>
<keyword evidence="3" id="KW-1185">Reference proteome</keyword>
<dbReference type="Proteomes" id="UP000714380">
    <property type="component" value="Unassembled WGS sequence"/>
</dbReference>
<accession>A0ABS7ZVI3</accession>
<proteinExistence type="predicted"/>
<organism evidence="2 3">
    <name type="scientific">Thalassolituus marinus</name>
    <dbReference type="NCBI Taxonomy" id="671053"/>
    <lineage>
        <taxon>Bacteria</taxon>
        <taxon>Pseudomonadati</taxon>
        <taxon>Pseudomonadota</taxon>
        <taxon>Gammaproteobacteria</taxon>
        <taxon>Oceanospirillales</taxon>
        <taxon>Oceanospirillaceae</taxon>
        <taxon>Thalassolituus</taxon>
    </lineage>
</organism>
<name>A0ABS7ZVI3_9GAMM</name>
<sequence>MMKPILIALATSAVLLNGGCTTVASQEVRLPMSKMNHCAEAEGLTLRYGTLTIALGERPNTGYGLELVGQSERDGEFDLIYRETRPQPGRNYAQVITQPCLQVILPKGWHKVTVKNQQTGDQTILTPVDDRGSRLNDIRQATEKTAQ</sequence>
<evidence type="ECO:0000259" key="1">
    <source>
        <dbReference type="Pfam" id="PF14343"/>
    </source>
</evidence>
<comment type="caution">
    <text evidence="2">The sequence shown here is derived from an EMBL/GenBank/DDBJ whole genome shotgun (WGS) entry which is preliminary data.</text>
</comment>
<dbReference type="GO" id="GO:0008233">
    <property type="term" value="F:peptidase activity"/>
    <property type="evidence" value="ECO:0007669"/>
    <property type="project" value="UniProtKB-KW"/>
</dbReference>
<dbReference type="InterPro" id="IPR025748">
    <property type="entry name" value="PrcB_C_dom"/>
</dbReference>
<dbReference type="GO" id="GO:0006508">
    <property type="term" value="P:proteolysis"/>
    <property type="evidence" value="ECO:0007669"/>
    <property type="project" value="UniProtKB-KW"/>
</dbReference>
<dbReference type="EMBL" id="JAEDAH010000078">
    <property type="protein sequence ID" value="MCA6064415.1"/>
    <property type="molecule type" value="Genomic_DNA"/>
</dbReference>
<reference evidence="2 3" key="1">
    <citation type="submission" date="2020-12" db="EMBL/GenBank/DDBJ databases">
        <title>Novel Thalassolituus-related marine hydrocarbonoclastic bacteria mediated algae-derived hydrocarbons mineralization in twilight zone of the northern South China Sea.</title>
        <authorList>
            <person name="Dong C."/>
        </authorList>
    </citation>
    <scope>NUCLEOTIDE SEQUENCE [LARGE SCALE GENOMIC DNA]</scope>
    <source>
        <strain evidence="2 3">IMCC1826</strain>
    </source>
</reference>
<gene>
    <name evidence="2" type="ORF">I9W95_12435</name>
</gene>
<keyword evidence="2" id="KW-0645">Protease</keyword>
<keyword evidence="2" id="KW-0378">Hydrolase</keyword>
<protein>
    <submittedName>
        <fullName evidence="2">Protease complex subunit PrcB family protein</fullName>
    </submittedName>
</protein>
<evidence type="ECO:0000313" key="3">
    <source>
        <dbReference type="Proteomes" id="UP000714380"/>
    </source>
</evidence>
<feature type="domain" description="PrcB C-terminal" evidence="1">
    <location>
        <begin position="52"/>
        <end position="102"/>
    </location>
</feature>
<dbReference type="Pfam" id="PF14343">
    <property type="entry name" value="PrcB_C"/>
    <property type="match status" value="1"/>
</dbReference>